<evidence type="ECO:0000256" key="2">
    <source>
        <dbReference type="ARBA" id="ARBA00022475"/>
    </source>
</evidence>
<proteinExistence type="predicted"/>
<gene>
    <name evidence="7" type="ORF">GCM10009769_04840</name>
    <name evidence="8" type="ORF">JOE58_000773</name>
</gene>
<evidence type="ECO:0000256" key="4">
    <source>
        <dbReference type="ARBA" id="ARBA00022989"/>
    </source>
</evidence>
<dbReference type="RefSeq" id="WP_175329314.1">
    <property type="nucleotide sequence ID" value="NZ_BMOI01000001.1"/>
</dbReference>
<feature type="transmembrane region" description="Helical" evidence="6">
    <location>
        <begin position="33"/>
        <end position="53"/>
    </location>
</feature>
<evidence type="ECO:0000256" key="1">
    <source>
        <dbReference type="ARBA" id="ARBA00004651"/>
    </source>
</evidence>
<dbReference type="GO" id="GO:0005886">
    <property type="term" value="C:plasma membrane"/>
    <property type="evidence" value="ECO:0007669"/>
    <property type="project" value="UniProtKB-SubCell"/>
</dbReference>
<dbReference type="Pfam" id="PF03706">
    <property type="entry name" value="LPG_synthase_TM"/>
    <property type="match status" value="1"/>
</dbReference>
<accession>A0A8H9KZP9</accession>
<reference evidence="7" key="1">
    <citation type="journal article" date="2014" name="Int. J. Syst. Evol. Microbiol.">
        <title>Complete genome sequence of Corynebacterium casei LMG S-19264T (=DSM 44701T), isolated from a smear-ripened cheese.</title>
        <authorList>
            <consortium name="US DOE Joint Genome Institute (JGI-PGF)"/>
            <person name="Walter F."/>
            <person name="Albersmeier A."/>
            <person name="Kalinowski J."/>
            <person name="Ruckert C."/>
        </authorList>
    </citation>
    <scope>NUCLEOTIDE SEQUENCE</scope>
    <source>
        <strain evidence="7">JCM 1480</strain>
    </source>
</reference>
<comment type="caution">
    <text evidence="7">The sequence shown here is derived from an EMBL/GenBank/DDBJ whole genome shotgun (WGS) entry which is preliminary data.</text>
</comment>
<dbReference type="PANTHER" id="PTHR39087">
    <property type="entry name" value="UPF0104 MEMBRANE PROTEIN MJ1595"/>
    <property type="match status" value="1"/>
</dbReference>
<feature type="transmembrane region" description="Helical" evidence="6">
    <location>
        <begin position="105"/>
        <end position="134"/>
    </location>
</feature>
<dbReference type="InterPro" id="IPR022791">
    <property type="entry name" value="L-PG_synthase/AglD"/>
</dbReference>
<name>A0A8H9KZP9_9MICO</name>
<evidence type="ECO:0000313" key="10">
    <source>
        <dbReference type="Proteomes" id="UP000746584"/>
    </source>
</evidence>
<evidence type="ECO:0000256" key="5">
    <source>
        <dbReference type="ARBA" id="ARBA00023136"/>
    </source>
</evidence>
<dbReference type="EMBL" id="BMOI01000001">
    <property type="protein sequence ID" value="GGK89828.1"/>
    <property type="molecule type" value="Genomic_DNA"/>
</dbReference>
<feature type="transmembrane region" description="Helical" evidence="6">
    <location>
        <begin position="146"/>
        <end position="168"/>
    </location>
</feature>
<evidence type="ECO:0000313" key="7">
    <source>
        <dbReference type="EMBL" id="GGK89828.1"/>
    </source>
</evidence>
<reference evidence="8 10" key="3">
    <citation type="submission" date="2021-01" db="EMBL/GenBank/DDBJ databases">
        <title>Sequencing the genomes of 1000 actinobacteria strains.</title>
        <authorList>
            <person name="Klenk H.-P."/>
        </authorList>
    </citation>
    <scope>NUCLEOTIDE SEQUENCE [LARGE SCALE GENOMIC DNA]</scope>
    <source>
        <strain evidence="8 10">DSM 20542</strain>
    </source>
</reference>
<feature type="transmembrane region" description="Helical" evidence="6">
    <location>
        <begin position="220"/>
        <end position="242"/>
    </location>
</feature>
<dbReference type="NCBIfam" id="TIGR00374">
    <property type="entry name" value="flippase-like domain"/>
    <property type="match status" value="1"/>
</dbReference>
<sequence>MLAIAAPFLVAAAVVIAAPHAEEAFLVLRELPPSASIVAGVAVLAEAVSLTAASRATRAFLGPDAPSFRHVLAVDLVAQGVRSVLPGGAATSAGLRISLLRRFDVPVPIAASAATTGVIVSNVVLGALFISGVAMTAWHGRPSPGVAVLVGTVLLLAVAVGLGGAVIARRPDRVREGAMWLTTPLRRAVGHPSEATIFGYVDGLALGMGRLRSVRTLATLLAWVGCNWAADLLAFGLMLVAAGARPPWPVVVLAYGIANVLATVPITPGALGLVEGAAVTTLHVAGVPTSVALLGVLGWRAVEYWLPMLAALVVAPFLLASTRRRSATSPRSRLRDHRLTPRRSYRGWTR</sequence>
<keyword evidence="10" id="KW-1185">Reference proteome</keyword>
<feature type="transmembrane region" description="Helical" evidence="6">
    <location>
        <begin position="278"/>
        <end position="298"/>
    </location>
</feature>
<evidence type="ECO:0000313" key="8">
    <source>
        <dbReference type="EMBL" id="MBM7801522.1"/>
    </source>
</evidence>
<keyword evidence="5 6" id="KW-0472">Membrane</keyword>
<feature type="transmembrane region" description="Helical" evidence="6">
    <location>
        <begin position="304"/>
        <end position="322"/>
    </location>
</feature>
<organism evidence="7 9">
    <name type="scientific">Curtobacterium luteum</name>
    <dbReference type="NCBI Taxonomy" id="33881"/>
    <lineage>
        <taxon>Bacteria</taxon>
        <taxon>Bacillati</taxon>
        <taxon>Actinomycetota</taxon>
        <taxon>Actinomycetes</taxon>
        <taxon>Micrococcales</taxon>
        <taxon>Microbacteriaceae</taxon>
        <taxon>Curtobacterium</taxon>
    </lineage>
</organism>
<dbReference type="PANTHER" id="PTHR39087:SF2">
    <property type="entry name" value="UPF0104 MEMBRANE PROTEIN MJ1595"/>
    <property type="match status" value="1"/>
</dbReference>
<evidence type="ECO:0000313" key="9">
    <source>
        <dbReference type="Proteomes" id="UP000648535"/>
    </source>
</evidence>
<feature type="transmembrane region" description="Helical" evidence="6">
    <location>
        <begin position="248"/>
        <end position="266"/>
    </location>
</feature>
<keyword evidence="2" id="KW-1003">Cell membrane</keyword>
<comment type="subcellular location">
    <subcellularLocation>
        <location evidence="1">Cell membrane</location>
        <topology evidence="1">Multi-pass membrane protein</topology>
    </subcellularLocation>
</comment>
<reference evidence="7" key="2">
    <citation type="submission" date="2020-09" db="EMBL/GenBank/DDBJ databases">
        <authorList>
            <person name="Sun Q."/>
            <person name="Ohkuma M."/>
        </authorList>
    </citation>
    <scope>NUCLEOTIDE SEQUENCE</scope>
    <source>
        <strain evidence="7">JCM 1480</strain>
    </source>
</reference>
<keyword evidence="4 6" id="KW-1133">Transmembrane helix</keyword>
<evidence type="ECO:0000256" key="3">
    <source>
        <dbReference type="ARBA" id="ARBA00022692"/>
    </source>
</evidence>
<keyword evidence="3 6" id="KW-0812">Transmembrane</keyword>
<dbReference type="Proteomes" id="UP000648535">
    <property type="component" value="Unassembled WGS sequence"/>
</dbReference>
<dbReference type="EMBL" id="JAFBCG010000001">
    <property type="protein sequence ID" value="MBM7801522.1"/>
    <property type="molecule type" value="Genomic_DNA"/>
</dbReference>
<dbReference type="Proteomes" id="UP000746584">
    <property type="component" value="Unassembled WGS sequence"/>
</dbReference>
<evidence type="ECO:0000256" key="6">
    <source>
        <dbReference type="SAM" id="Phobius"/>
    </source>
</evidence>
<dbReference type="AlphaFoldDB" id="A0A8H9KZP9"/>
<protein>
    <submittedName>
        <fullName evidence="8">Uncharacterized protein (TIRG00374 family)</fullName>
    </submittedName>
</protein>